<dbReference type="KEGG" id="oih:OB3281"/>
<evidence type="ECO:0000259" key="2">
    <source>
        <dbReference type="Pfam" id="PF03413"/>
    </source>
</evidence>
<dbReference type="PhylomeDB" id="Q8ELE8"/>
<feature type="domain" description="PepSY" evidence="2">
    <location>
        <begin position="179"/>
        <end position="236"/>
    </location>
</feature>
<dbReference type="eggNOG" id="COG3182">
    <property type="taxonomic scope" value="Bacteria"/>
</dbReference>
<dbReference type="Pfam" id="PF03929">
    <property type="entry name" value="PepSY_TM"/>
    <property type="match status" value="1"/>
</dbReference>
<proteinExistence type="predicted"/>
<dbReference type="PANTHER" id="PTHR34219">
    <property type="entry name" value="IRON-REGULATED INNER MEMBRANE PROTEIN-RELATED"/>
    <property type="match status" value="1"/>
</dbReference>
<keyword evidence="1" id="KW-1133">Transmembrane helix</keyword>
<dbReference type="STRING" id="221109.gene:10735533"/>
<dbReference type="Pfam" id="PF03413">
    <property type="entry name" value="PepSY"/>
    <property type="match status" value="1"/>
</dbReference>
<feature type="transmembrane region" description="Helical" evidence="1">
    <location>
        <begin position="309"/>
        <end position="339"/>
    </location>
</feature>
<evidence type="ECO:0000256" key="1">
    <source>
        <dbReference type="SAM" id="Phobius"/>
    </source>
</evidence>
<dbReference type="Proteomes" id="UP000000822">
    <property type="component" value="Chromosome"/>
</dbReference>
<sequence length="358" mass="40280">MKITQDGETHTIFVDPYNAEIIGQLNDQHRIIDRVEEFHGELMLGTYGDLIVELVACWTLALVLTGIYLWRPKKMRVFGVFLPRLKARKRTFIRDLHAVPGVWLSIAIVFLVFTGLLWTGNWGTKFQNLTTNSGFGYPPSIWVGSAPSSEVQTKDIADVPWAAETLEVPTSNQNGYLPVSVDEVVNIADQQEIYPTYEVIYPQTDDGVYTISVFPPKARDEATMHIDQYTGAILADYRYDNYQPLGKLMAWGITVHKGLEYGLINQIIGLIVCLGIIGLVIGGTVLWWKRKPDGHFGAPRSNSIVKIRGLLIILIIFSIIFPVFGLSVLVIFFIDWLIIRRIPKLKHVFHGPPSKGGM</sequence>
<reference evidence="3 4" key="1">
    <citation type="journal article" date="2001" name="FEMS Microbiol. Lett.">
        <title>Oceanobacillus iheyensis gen. nov., sp. nov., a deep-sea extremely halotolerant and alkaliphilic species isolated from a depth of 1050 m on the Iheya Ridge.</title>
        <authorList>
            <person name="Lu J."/>
            <person name="Nogi Y."/>
            <person name="Takami H."/>
        </authorList>
    </citation>
    <scope>NUCLEOTIDE SEQUENCE [LARGE SCALE GENOMIC DNA]</scope>
    <source>
        <strain evidence="4">DSM 14371 / CIP 107618 / JCM 11309 / KCTC 3954 / HTE831</strain>
    </source>
</reference>
<reference evidence="3 4" key="2">
    <citation type="journal article" date="2002" name="Nucleic Acids Res.">
        <title>Genome sequence of Oceanobacillus iheyensis isolated from the Iheya Ridge and its unexpected adaptive capabilities to extreme environments.</title>
        <authorList>
            <person name="Takami H."/>
            <person name="Takaki Y."/>
            <person name="Uchiyama I."/>
        </authorList>
    </citation>
    <scope>NUCLEOTIDE SEQUENCE [LARGE SCALE GENOMIC DNA]</scope>
    <source>
        <strain evidence="4">DSM 14371 / CIP 107618 / JCM 11309 / KCTC 3954 / HTE831</strain>
    </source>
</reference>
<dbReference type="AlphaFoldDB" id="Q8ELE8"/>
<evidence type="ECO:0000313" key="4">
    <source>
        <dbReference type="Proteomes" id="UP000000822"/>
    </source>
</evidence>
<dbReference type="PANTHER" id="PTHR34219:SF1">
    <property type="entry name" value="PEPSY DOMAIN-CONTAINING PROTEIN"/>
    <property type="match status" value="1"/>
</dbReference>
<feature type="transmembrane region" description="Helical" evidence="1">
    <location>
        <begin position="91"/>
        <end position="118"/>
    </location>
</feature>
<feature type="transmembrane region" description="Helical" evidence="1">
    <location>
        <begin position="50"/>
        <end position="70"/>
    </location>
</feature>
<evidence type="ECO:0000313" key="3">
    <source>
        <dbReference type="EMBL" id="BAC15237.1"/>
    </source>
</evidence>
<dbReference type="InterPro" id="IPR025711">
    <property type="entry name" value="PepSY"/>
</dbReference>
<organism evidence="3 4">
    <name type="scientific">Oceanobacillus iheyensis (strain DSM 14371 / CIP 107618 / JCM 11309 / KCTC 3954 / HTE831)</name>
    <dbReference type="NCBI Taxonomy" id="221109"/>
    <lineage>
        <taxon>Bacteria</taxon>
        <taxon>Bacillati</taxon>
        <taxon>Bacillota</taxon>
        <taxon>Bacilli</taxon>
        <taxon>Bacillales</taxon>
        <taxon>Bacillaceae</taxon>
        <taxon>Oceanobacillus</taxon>
    </lineage>
</organism>
<dbReference type="InterPro" id="IPR005625">
    <property type="entry name" value="PepSY-ass_TM"/>
</dbReference>
<keyword evidence="1" id="KW-0812">Transmembrane</keyword>
<dbReference type="HOGENOM" id="CLU_031962_3_2_9"/>
<name>Q8ELE8_OCEIH</name>
<gene>
    <name evidence="3" type="ordered locus">OB3281</name>
</gene>
<dbReference type="EMBL" id="BA000028">
    <property type="protein sequence ID" value="BAC15237.1"/>
    <property type="molecule type" value="Genomic_DNA"/>
</dbReference>
<protein>
    <submittedName>
        <fullName evidence="3">Hypothetical conserved protein</fullName>
    </submittedName>
</protein>
<keyword evidence="4" id="KW-1185">Reference proteome</keyword>
<keyword evidence="1" id="KW-0472">Membrane</keyword>
<accession>Q8ELE8</accession>
<feature type="transmembrane region" description="Helical" evidence="1">
    <location>
        <begin position="267"/>
        <end position="288"/>
    </location>
</feature>